<accession>A0A2X2SVB7</accession>
<reference evidence="1 2" key="1">
    <citation type="submission" date="2018-06" db="EMBL/GenBank/DDBJ databases">
        <authorList>
            <consortium name="Pathogen Informatics"/>
            <person name="Doyle S."/>
        </authorList>
    </citation>
    <scope>NUCLEOTIDE SEQUENCE [LARGE SCALE GENOMIC DNA]</scope>
    <source>
        <strain evidence="1 2">NCTC12120</strain>
    </source>
</reference>
<protein>
    <submittedName>
        <fullName evidence="1">Uncharacterized protein</fullName>
    </submittedName>
</protein>
<gene>
    <name evidence="1" type="ORF">NCTC12120_00749</name>
</gene>
<dbReference type="AlphaFoldDB" id="A0A2X2SVB7"/>
<sequence>MTEAINKKDLKQSYKDSPTTAGVYLIANTQTGHKLLASAANAQGVLNRPSV</sequence>
<dbReference type="Proteomes" id="UP000251197">
    <property type="component" value="Unassembled WGS sequence"/>
</dbReference>
<evidence type="ECO:0000313" key="1">
    <source>
        <dbReference type="EMBL" id="SQA96976.1"/>
    </source>
</evidence>
<proteinExistence type="predicted"/>
<evidence type="ECO:0000313" key="2">
    <source>
        <dbReference type="Proteomes" id="UP000251197"/>
    </source>
</evidence>
<name>A0A2X2SVB7_9ENTR</name>
<dbReference type="EMBL" id="UAVU01000003">
    <property type="protein sequence ID" value="SQA96976.1"/>
    <property type="molecule type" value="Genomic_DNA"/>
</dbReference>
<dbReference type="STRING" id="158822.LH23_10580"/>
<organism evidence="1 2">
    <name type="scientific">Cedecea neteri</name>
    <dbReference type="NCBI Taxonomy" id="158822"/>
    <lineage>
        <taxon>Bacteria</taxon>
        <taxon>Pseudomonadati</taxon>
        <taxon>Pseudomonadota</taxon>
        <taxon>Gammaproteobacteria</taxon>
        <taxon>Enterobacterales</taxon>
        <taxon>Enterobacteriaceae</taxon>
        <taxon>Cedecea</taxon>
    </lineage>
</organism>